<organism evidence="1 2">
    <name type="scientific">Araneus ventricosus</name>
    <name type="common">Orbweaver spider</name>
    <name type="synonym">Epeira ventricosa</name>
    <dbReference type="NCBI Taxonomy" id="182803"/>
    <lineage>
        <taxon>Eukaryota</taxon>
        <taxon>Metazoa</taxon>
        <taxon>Ecdysozoa</taxon>
        <taxon>Arthropoda</taxon>
        <taxon>Chelicerata</taxon>
        <taxon>Arachnida</taxon>
        <taxon>Araneae</taxon>
        <taxon>Araneomorphae</taxon>
        <taxon>Entelegynae</taxon>
        <taxon>Araneoidea</taxon>
        <taxon>Araneidae</taxon>
        <taxon>Araneus</taxon>
    </lineage>
</organism>
<reference evidence="1 2" key="1">
    <citation type="journal article" date="2019" name="Sci. Rep.">
        <title>Orb-weaving spider Araneus ventricosus genome elucidates the spidroin gene catalogue.</title>
        <authorList>
            <person name="Kono N."/>
            <person name="Nakamura H."/>
            <person name="Ohtoshi R."/>
            <person name="Moran D.A.P."/>
            <person name="Shinohara A."/>
            <person name="Yoshida Y."/>
            <person name="Fujiwara M."/>
            <person name="Mori M."/>
            <person name="Tomita M."/>
            <person name="Arakawa K."/>
        </authorList>
    </citation>
    <scope>NUCLEOTIDE SEQUENCE [LARGE SCALE GENOMIC DNA]</scope>
</reference>
<dbReference type="EMBL" id="BGPR01018897">
    <property type="protein sequence ID" value="GBN80435.1"/>
    <property type="molecule type" value="Genomic_DNA"/>
</dbReference>
<comment type="caution">
    <text evidence="1">The sequence shown here is derived from an EMBL/GenBank/DDBJ whole genome shotgun (WGS) entry which is preliminary data.</text>
</comment>
<sequence>MDNSWHSATEIPHYRSYIYLKMRVQNDVGIPEMDHALRGKCIVPCSMMLDGGIPVEGDHEFSFLWCFCSTELASLVSFFVEGMILCRRLDMVEDMVLQLW</sequence>
<dbReference type="Proteomes" id="UP000499080">
    <property type="component" value="Unassembled WGS sequence"/>
</dbReference>
<evidence type="ECO:0000313" key="1">
    <source>
        <dbReference type="EMBL" id="GBN80435.1"/>
    </source>
</evidence>
<protein>
    <submittedName>
        <fullName evidence="1">Uncharacterized protein</fullName>
    </submittedName>
</protein>
<name>A0A4Y2RZK5_ARAVE</name>
<accession>A0A4Y2RZK5</accession>
<proteinExistence type="predicted"/>
<gene>
    <name evidence="1" type="ORF">AVEN_196682_1</name>
</gene>
<evidence type="ECO:0000313" key="2">
    <source>
        <dbReference type="Proteomes" id="UP000499080"/>
    </source>
</evidence>
<keyword evidence="2" id="KW-1185">Reference proteome</keyword>
<dbReference type="AlphaFoldDB" id="A0A4Y2RZK5"/>